<name>A0AAE3N3P1_9BURK</name>
<evidence type="ECO:0000313" key="14">
    <source>
        <dbReference type="Proteomes" id="UP001212602"/>
    </source>
</evidence>
<evidence type="ECO:0000256" key="11">
    <source>
        <dbReference type="SAM" id="Phobius"/>
    </source>
</evidence>
<dbReference type="GO" id="GO:0005886">
    <property type="term" value="C:plasma membrane"/>
    <property type="evidence" value="ECO:0007669"/>
    <property type="project" value="UniProtKB-SubCell"/>
</dbReference>
<dbReference type="EMBL" id="JAQIPB010000001">
    <property type="protein sequence ID" value="MDA7415200.1"/>
    <property type="molecule type" value="Genomic_DNA"/>
</dbReference>
<evidence type="ECO:0000256" key="3">
    <source>
        <dbReference type="ARBA" id="ARBA00022475"/>
    </source>
</evidence>
<evidence type="ECO:0000313" key="13">
    <source>
        <dbReference type="EMBL" id="MDA7415200.1"/>
    </source>
</evidence>
<keyword evidence="5" id="KW-0997">Cell inner membrane</keyword>
<reference evidence="13" key="1">
    <citation type="submission" date="2023-01" db="EMBL/GenBank/DDBJ databases">
        <title>Xenophilus mangrovi sp. nov., isolated from soil of Mangrove nature reserve.</title>
        <authorList>
            <person name="Xu S."/>
            <person name="Liu Z."/>
            <person name="Xu Y."/>
        </authorList>
    </citation>
    <scope>NUCLEOTIDE SEQUENCE</scope>
    <source>
        <strain evidence="13">YW8</strain>
    </source>
</reference>
<keyword evidence="7 11" id="KW-1133">Transmembrane helix</keyword>
<keyword evidence="4" id="KW-0488">Methylation</keyword>
<comment type="similarity">
    <text evidence="9">Belongs to the GSP H family.</text>
</comment>
<dbReference type="Pfam" id="PF12019">
    <property type="entry name" value="GspH"/>
    <property type="match status" value="1"/>
</dbReference>
<evidence type="ECO:0000256" key="9">
    <source>
        <dbReference type="ARBA" id="ARBA00025772"/>
    </source>
</evidence>
<keyword evidence="3" id="KW-1003">Cell membrane</keyword>
<evidence type="ECO:0000256" key="6">
    <source>
        <dbReference type="ARBA" id="ARBA00022692"/>
    </source>
</evidence>
<dbReference type="SUPFAM" id="SSF54523">
    <property type="entry name" value="Pili subunits"/>
    <property type="match status" value="1"/>
</dbReference>
<evidence type="ECO:0000256" key="7">
    <source>
        <dbReference type="ARBA" id="ARBA00022989"/>
    </source>
</evidence>
<comment type="subcellular location">
    <subcellularLocation>
        <location evidence="1">Cell inner membrane</location>
        <topology evidence="1">Single-pass membrane protein</topology>
    </subcellularLocation>
</comment>
<sequence length="198" mass="20772">MMRLDPKDPQRQRGLTAVELLVTIAILAILIGIAAPSMSRFIIQWRVSNAVNALTGSLRIARTEAIARARPVVVCRVASKTSTTCLSTAGTTGFASGWIVFANNDRDASSDYDATSDELLLRQDAPAGIANISLTNSGRFAFLPNGLLNSTATGINIDGMGFSSASATPWARKGLCISKPGRVRAVADATNCGSDTQG</sequence>
<gene>
    <name evidence="13" type="ORF">PGB34_02380</name>
</gene>
<evidence type="ECO:0000256" key="5">
    <source>
        <dbReference type="ARBA" id="ARBA00022519"/>
    </source>
</evidence>
<feature type="domain" description="General secretion pathway GspH" evidence="12">
    <location>
        <begin position="50"/>
        <end position="158"/>
    </location>
</feature>
<dbReference type="InterPro" id="IPR012902">
    <property type="entry name" value="N_methyl_site"/>
</dbReference>
<evidence type="ECO:0000256" key="8">
    <source>
        <dbReference type="ARBA" id="ARBA00023136"/>
    </source>
</evidence>
<evidence type="ECO:0000256" key="10">
    <source>
        <dbReference type="ARBA" id="ARBA00030775"/>
    </source>
</evidence>
<dbReference type="RefSeq" id="WP_271426461.1">
    <property type="nucleotide sequence ID" value="NZ_JAQIPB010000001.1"/>
</dbReference>
<proteinExistence type="inferred from homology"/>
<comment type="caution">
    <text evidence="13">The sequence shown here is derived from an EMBL/GenBank/DDBJ whole genome shotgun (WGS) entry which is preliminary data.</text>
</comment>
<keyword evidence="14" id="KW-1185">Reference proteome</keyword>
<keyword evidence="6 11" id="KW-0812">Transmembrane</keyword>
<dbReference type="InterPro" id="IPR045584">
    <property type="entry name" value="Pilin-like"/>
</dbReference>
<dbReference type="Gene3D" id="3.55.40.10">
    <property type="entry name" value="minor pseudopilin epsh domain"/>
    <property type="match status" value="1"/>
</dbReference>
<dbReference type="GO" id="GO:0015628">
    <property type="term" value="P:protein secretion by the type II secretion system"/>
    <property type="evidence" value="ECO:0007669"/>
    <property type="project" value="InterPro"/>
</dbReference>
<evidence type="ECO:0000256" key="4">
    <source>
        <dbReference type="ARBA" id="ARBA00022481"/>
    </source>
</evidence>
<feature type="transmembrane region" description="Helical" evidence="11">
    <location>
        <begin position="20"/>
        <end position="38"/>
    </location>
</feature>
<dbReference type="NCBIfam" id="TIGR02532">
    <property type="entry name" value="IV_pilin_GFxxxE"/>
    <property type="match status" value="1"/>
</dbReference>
<dbReference type="Pfam" id="PF07963">
    <property type="entry name" value="N_methyl"/>
    <property type="match status" value="1"/>
</dbReference>
<dbReference type="InterPro" id="IPR022346">
    <property type="entry name" value="T2SS_GspH"/>
</dbReference>
<protein>
    <recommendedName>
        <fullName evidence="2">Type II secretion system protein H</fullName>
    </recommendedName>
    <alternativeName>
        <fullName evidence="10">General secretion pathway protein H</fullName>
    </alternativeName>
</protein>
<evidence type="ECO:0000259" key="12">
    <source>
        <dbReference type="Pfam" id="PF12019"/>
    </source>
</evidence>
<dbReference type="Proteomes" id="UP001212602">
    <property type="component" value="Unassembled WGS sequence"/>
</dbReference>
<dbReference type="GO" id="GO:0015627">
    <property type="term" value="C:type II protein secretion system complex"/>
    <property type="evidence" value="ECO:0007669"/>
    <property type="project" value="InterPro"/>
</dbReference>
<accession>A0AAE3N3P1</accession>
<evidence type="ECO:0000256" key="2">
    <source>
        <dbReference type="ARBA" id="ARBA00021549"/>
    </source>
</evidence>
<organism evidence="13 14">
    <name type="scientific">Xenophilus arseniciresistens</name>
    <dbReference type="NCBI Taxonomy" id="1283306"/>
    <lineage>
        <taxon>Bacteria</taxon>
        <taxon>Pseudomonadati</taxon>
        <taxon>Pseudomonadota</taxon>
        <taxon>Betaproteobacteria</taxon>
        <taxon>Burkholderiales</taxon>
        <taxon>Comamonadaceae</taxon>
        <taxon>Xenophilus</taxon>
    </lineage>
</organism>
<keyword evidence="8 11" id="KW-0472">Membrane</keyword>
<evidence type="ECO:0000256" key="1">
    <source>
        <dbReference type="ARBA" id="ARBA00004377"/>
    </source>
</evidence>
<dbReference type="AlphaFoldDB" id="A0AAE3N3P1"/>